<protein>
    <recommendedName>
        <fullName evidence="1">PhnA protein N-terminal proteobacterial domain-containing protein</fullName>
    </recommendedName>
</protein>
<evidence type="ECO:0000259" key="1">
    <source>
        <dbReference type="SMART" id="SM00782"/>
    </source>
</evidence>
<dbReference type="PANTHER" id="PTHR30305">
    <property type="entry name" value="PROTEIN YJDM-RELATED"/>
    <property type="match status" value="1"/>
</dbReference>
<dbReference type="STRING" id="1195763.ABT56_16345"/>
<dbReference type="Pfam" id="PF03831">
    <property type="entry name" value="YjdM"/>
    <property type="match status" value="1"/>
</dbReference>
<comment type="caution">
    <text evidence="2">The sequence shown here is derived from an EMBL/GenBank/DDBJ whole genome shotgun (WGS) entry which is preliminary data.</text>
</comment>
<dbReference type="SUPFAM" id="SSF82057">
    <property type="entry name" value="Prokaryotic SH3-related domain"/>
    <property type="match status" value="1"/>
</dbReference>
<dbReference type="RefSeq" id="WP_047879947.1">
    <property type="nucleotide sequence ID" value="NZ_LDOT01000023.1"/>
</dbReference>
<gene>
    <name evidence="2" type="ORF">ABT56_16345</name>
</gene>
<evidence type="ECO:0000313" key="3">
    <source>
        <dbReference type="Proteomes" id="UP000036097"/>
    </source>
</evidence>
<dbReference type="SMART" id="SM00782">
    <property type="entry name" value="PhnA_Zn_Ribbon"/>
    <property type="match status" value="1"/>
</dbReference>
<dbReference type="OrthoDB" id="9810131at2"/>
<reference evidence="2 3" key="1">
    <citation type="submission" date="2015-05" db="EMBL/GenBank/DDBJ databases">
        <title>Photobacterium galathea sp. nov.</title>
        <authorList>
            <person name="Machado H."/>
            <person name="Gram L."/>
        </authorList>
    </citation>
    <scope>NUCLEOTIDE SEQUENCE [LARGE SCALE GENOMIC DNA]</scope>
    <source>
        <strain evidence="2 3">CGMCC 1.12159</strain>
    </source>
</reference>
<dbReference type="InterPro" id="IPR013988">
    <property type="entry name" value="YjdM_C"/>
</dbReference>
<dbReference type="FunFam" id="2.30.30.40:FF:000293">
    <property type="entry name" value="PhnA domain protein"/>
    <property type="match status" value="1"/>
</dbReference>
<dbReference type="InterPro" id="IPR013991">
    <property type="entry name" value="PhnaA_N_proteobac"/>
</dbReference>
<organism evidence="2 3">
    <name type="scientific">Photobacterium aquae</name>
    <dbReference type="NCBI Taxonomy" id="1195763"/>
    <lineage>
        <taxon>Bacteria</taxon>
        <taxon>Pseudomonadati</taxon>
        <taxon>Pseudomonadota</taxon>
        <taxon>Gammaproteobacteria</taxon>
        <taxon>Vibrionales</taxon>
        <taxon>Vibrionaceae</taxon>
        <taxon>Photobacterium</taxon>
    </lineage>
</organism>
<dbReference type="AlphaFoldDB" id="A0A0J1GX10"/>
<sequence length="187" mass="21059">MSIESIVKQRAGEQCELCSSTDDLKVYEVPASPDSTAASCVLVCEKCRSEIEDAETLDQNHWRCLNDSMWSQEPAVQVMAYRMLKRLSSETWAQDLLDMLYLEEDKIEWAEKGLLADEDKPRDVNGVELKKGDDVTIIKDLPVKGSSMVIKQGTAVRGVNLTDDPKHIQGKVNGQTMFIIAEYCRKK</sequence>
<evidence type="ECO:0000313" key="2">
    <source>
        <dbReference type="EMBL" id="KLV04176.1"/>
    </source>
</evidence>
<dbReference type="EMBL" id="LDOT01000023">
    <property type="protein sequence ID" value="KLV04176.1"/>
    <property type="molecule type" value="Genomic_DNA"/>
</dbReference>
<dbReference type="PATRIC" id="fig|1195763.3.peg.3484"/>
<keyword evidence="3" id="KW-1185">Reference proteome</keyword>
<feature type="domain" description="PhnA protein N-terminal proteobacterial" evidence="1">
    <location>
        <begin position="8"/>
        <end position="52"/>
    </location>
</feature>
<proteinExistence type="predicted"/>
<name>A0A0J1GX10_9GAMM</name>
<dbReference type="PANTHER" id="PTHR30305:SF3">
    <property type="entry name" value="PROTEIN YJDM"/>
    <property type="match status" value="1"/>
</dbReference>
<dbReference type="Gene3D" id="2.30.30.40">
    <property type="entry name" value="SH3 Domains"/>
    <property type="match status" value="1"/>
</dbReference>
<dbReference type="Proteomes" id="UP000036097">
    <property type="component" value="Unassembled WGS sequence"/>
</dbReference>
<accession>A0A0J1GX10</accession>